<dbReference type="EMBL" id="JBHSMU010000019">
    <property type="protein sequence ID" value="MFC5462981.1"/>
    <property type="molecule type" value="Genomic_DNA"/>
</dbReference>
<gene>
    <name evidence="2" type="ORF">ACFPN5_24505</name>
</gene>
<proteinExistence type="predicted"/>
<reference evidence="3" key="1">
    <citation type="journal article" date="2019" name="Int. J. Syst. Evol. Microbiol.">
        <title>The Global Catalogue of Microorganisms (GCM) 10K type strain sequencing project: providing services to taxonomists for standard genome sequencing and annotation.</title>
        <authorList>
            <consortium name="The Broad Institute Genomics Platform"/>
            <consortium name="The Broad Institute Genome Sequencing Center for Infectious Disease"/>
            <person name="Wu L."/>
            <person name="Ma J."/>
        </authorList>
    </citation>
    <scope>NUCLEOTIDE SEQUENCE [LARGE SCALE GENOMIC DNA]</scope>
    <source>
        <strain evidence="3">KACC 12649</strain>
    </source>
</reference>
<keyword evidence="1" id="KW-1133">Transmembrane helix</keyword>
<dbReference type="Proteomes" id="UP001596050">
    <property type="component" value="Unassembled WGS sequence"/>
</dbReference>
<protein>
    <submittedName>
        <fullName evidence="2">ZIP family metal transporter</fullName>
    </submittedName>
</protein>
<name>A0ABW0LDS2_9BURK</name>
<evidence type="ECO:0000256" key="1">
    <source>
        <dbReference type="SAM" id="Phobius"/>
    </source>
</evidence>
<evidence type="ECO:0000313" key="2">
    <source>
        <dbReference type="EMBL" id="MFC5462981.1"/>
    </source>
</evidence>
<feature type="transmembrane region" description="Helical" evidence="1">
    <location>
        <begin position="234"/>
        <end position="253"/>
    </location>
</feature>
<keyword evidence="3" id="KW-1185">Reference proteome</keyword>
<evidence type="ECO:0000313" key="3">
    <source>
        <dbReference type="Proteomes" id="UP001596050"/>
    </source>
</evidence>
<feature type="transmembrane region" description="Helical" evidence="1">
    <location>
        <begin position="37"/>
        <end position="57"/>
    </location>
</feature>
<feature type="transmembrane region" description="Helical" evidence="1">
    <location>
        <begin position="202"/>
        <end position="222"/>
    </location>
</feature>
<feature type="transmembrane region" description="Helical" evidence="1">
    <location>
        <begin position="128"/>
        <end position="152"/>
    </location>
</feature>
<feature type="transmembrane region" description="Helical" evidence="1">
    <location>
        <begin position="12"/>
        <end position="31"/>
    </location>
</feature>
<comment type="caution">
    <text evidence="2">The sequence shown here is derived from an EMBL/GenBank/DDBJ whole genome shotgun (WGS) entry which is preliminary data.</text>
</comment>
<keyword evidence="1" id="KW-0472">Membrane</keyword>
<feature type="transmembrane region" description="Helical" evidence="1">
    <location>
        <begin position="69"/>
        <end position="89"/>
    </location>
</feature>
<dbReference type="RefSeq" id="WP_379786466.1">
    <property type="nucleotide sequence ID" value="NZ_JBHSMU010000019.1"/>
</dbReference>
<feature type="transmembrane region" description="Helical" evidence="1">
    <location>
        <begin position="173"/>
        <end position="196"/>
    </location>
</feature>
<accession>A0ABW0LDS2</accession>
<sequence>MANVPAWMQAGLWGLVAGGALLLGAAVGYWVKVPARVVASIMAFGSGVLISALSFELMDEAYRTGGFDATALGFLGGAAVYSLANWLLAHHGAKHRKRSCGLQPSEAQHGGSGSAIAVGALLDGIPEAIVIGLSMLGGGKVSVVAVSAIFLSNLPEGLSSAAGMKKAGRGARYVFGIWGAIALASGAAALAGYTLFEGASPNMVAATTAVAAGAILAMLADTMIPEAFEEAHDFAGLVTVVGFLAAFALSKLGA</sequence>
<keyword evidence="1" id="KW-0812">Transmembrane</keyword>
<organism evidence="2 3">
    <name type="scientific">Massilia niabensis</name>
    <dbReference type="NCBI Taxonomy" id="544910"/>
    <lineage>
        <taxon>Bacteria</taxon>
        <taxon>Pseudomonadati</taxon>
        <taxon>Pseudomonadota</taxon>
        <taxon>Betaproteobacteria</taxon>
        <taxon>Burkholderiales</taxon>
        <taxon>Oxalobacteraceae</taxon>
        <taxon>Telluria group</taxon>
        <taxon>Massilia</taxon>
    </lineage>
</organism>